<dbReference type="RefSeq" id="XP_007870431.1">
    <property type="nucleotide sequence ID" value="XM_007872240.1"/>
</dbReference>
<evidence type="ECO:0000256" key="1">
    <source>
        <dbReference type="SAM" id="MobiDB-lite"/>
    </source>
</evidence>
<gene>
    <name evidence="2" type="ORF">GLOTRDRAFT_118065</name>
</gene>
<dbReference type="GeneID" id="19300435"/>
<dbReference type="AlphaFoldDB" id="S7R9S1"/>
<dbReference type="KEGG" id="gtr:GLOTRDRAFT_118065"/>
<evidence type="ECO:0000313" key="2">
    <source>
        <dbReference type="EMBL" id="EPQ50980.1"/>
    </source>
</evidence>
<evidence type="ECO:0000313" key="3">
    <source>
        <dbReference type="Proteomes" id="UP000030669"/>
    </source>
</evidence>
<proteinExistence type="predicted"/>
<reference evidence="2 3" key="1">
    <citation type="journal article" date="2012" name="Science">
        <title>The Paleozoic origin of enzymatic lignin decomposition reconstructed from 31 fungal genomes.</title>
        <authorList>
            <person name="Floudas D."/>
            <person name="Binder M."/>
            <person name="Riley R."/>
            <person name="Barry K."/>
            <person name="Blanchette R.A."/>
            <person name="Henrissat B."/>
            <person name="Martinez A.T."/>
            <person name="Otillar R."/>
            <person name="Spatafora J.W."/>
            <person name="Yadav J.S."/>
            <person name="Aerts A."/>
            <person name="Benoit I."/>
            <person name="Boyd A."/>
            <person name="Carlson A."/>
            <person name="Copeland A."/>
            <person name="Coutinho P.M."/>
            <person name="de Vries R.P."/>
            <person name="Ferreira P."/>
            <person name="Findley K."/>
            <person name="Foster B."/>
            <person name="Gaskell J."/>
            <person name="Glotzer D."/>
            <person name="Gorecki P."/>
            <person name="Heitman J."/>
            <person name="Hesse C."/>
            <person name="Hori C."/>
            <person name="Igarashi K."/>
            <person name="Jurgens J.A."/>
            <person name="Kallen N."/>
            <person name="Kersten P."/>
            <person name="Kohler A."/>
            <person name="Kuees U."/>
            <person name="Kumar T.K.A."/>
            <person name="Kuo A."/>
            <person name="LaButti K."/>
            <person name="Larrondo L.F."/>
            <person name="Lindquist E."/>
            <person name="Ling A."/>
            <person name="Lombard V."/>
            <person name="Lucas S."/>
            <person name="Lundell T."/>
            <person name="Martin R."/>
            <person name="McLaughlin D.J."/>
            <person name="Morgenstern I."/>
            <person name="Morin E."/>
            <person name="Murat C."/>
            <person name="Nagy L.G."/>
            <person name="Nolan M."/>
            <person name="Ohm R.A."/>
            <person name="Patyshakuliyeva A."/>
            <person name="Rokas A."/>
            <person name="Ruiz-Duenas F.J."/>
            <person name="Sabat G."/>
            <person name="Salamov A."/>
            <person name="Samejima M."/>
            <person name="Schmutz J."/>
            <person name="Slot J.C."/>
            <person name="St John F."/>
            <person name="Stenlid J."/>
            <person name="Sun H."/>
            <person name="Sun S."/>
            <person name="Syed K."/>
            <person name="Tsang A."/>
            <person name="Wiebenga A."/>
            <person name="Young D."/>
            <person name="Pisabarro A."/>
            <person name="Eastwood D.C."/>
            <person name="Martin F."/>
            <person name="Cullen D."/>
            <person name="Grigoriev I.V."/>
            <person name="Hibbett D.S."/>
        </authorList>
    </citation>
    <scope>NUCLEOTIDE SEQUENCE [LARGE SCALE GENOMIC DNA]</scope>
    <source>
        <strain evidence="2 3">ATCC 11539</strain>
    </source>
</reference>
<feature type="region of interest" description="Disordered" evidence="1">
    <location>
        <begin position="96"/>
        <end position="131"/>
    </location>
</feature>
<name>S7R9S1_GLOTA</name>
<dbReference type="HOGENOM" id="CLU_1932528_0_0_1"/>
<dbReference type="Proteomes" id="UP000030669">
    <property type="component" value="Unassembled WGS sequence"/>
</dbReference>
<accession>S7R9S1</accession>
<protein>
    <submittedName>
        <fullName evidence="2">Uncharacterized protein</fullName>
    </submittedName>
</protein>
<feature type="compositionally biased region" description="Basic and acidic residues" evidence="1">
    <location>
        <begin position="103"/>
        <end position="121"/>
    </location>
</feature>
<keyword evidence="3" id="KW-1185">Reference proteome</keyword>
<feature type="non-terminal residue" evidence="2">
    <location>
        <position position="1"/>
    </location>
</feature>
<organism evidence="2 3">
    <name type="scientific">Gloeophyllum trabeum (strain ATCC 11539 / FP-39264 / Madison 617)</name>
    <name type="common">Brown rot fungus</name>
    <dbReference type="NCBI Taxonomy" id="670483"/>
    <lineage>
        <taxon>Eukaryota</taxon>
        <taxon>Fungi</taxon>
        <taxon>Dikarya</taxon>
        <taxon>Basidiomycota</taxon>
        <taxon>Agaricomycotina</taxon>
        <taxon>Agaricomycetes</taxon>
        <taxon>Gloeophyllales</taxon>
        <taxon>Gloeophyllaceae</taxon>
        <taxon>Gloeophyllum</taxon>
    </lineage>
</organism>
<sequence>ATHHVTHNSVKYLLPLVNPHYPSQITDDVFLTNGNNNRARGRARERLPPLRNRAAYGGVHAAPARLDTARGRLDRALRRGEERAVCRAAGGEGAVEGPGFRVCEGDPRSDAEEGRDERAGTEDFAGPGGPF</sequence>
<dbReference type="EMBL" id="KB469312">
    <property type="protein sequence ID" value="EPQ50980.1"/>
    <property type="molecule type" value="Genomic_DNA"/>
</dbReference>